<comment type="caution">
    <text evidence="3">The sequence shown here is derived from an EMBL/GenBank/DDBJ whole genome shotgun (WGS) entry which is preliminary data.</text>
</comment>
<dbReference type="SMART" id="SM00800">
    <property type="entry name" value="uDENN"/>
    <property type="match status" value="1"/>
</dbReference>
<keyword evidence="4" id="KW-1185">Reference proteome</keyword>
<protein>
    <recommendedName>
        <fullName evidence="2">UDENN domain-containing protein</fullName>
    </recommendedName>
</protein>
<dbReference type="Gene3D" id="3.30.450.200">
    <property type="match status" value="1"/>
</dbReference>
<feature type="region of interest" description="Disordered" evidence="1">
    <location>
        <begin position="148"/>
        <end position="246"/>
    </location>
</feature>
<dbReference type="Proteomes" id="UP001054902">
    <property type="component" value="Unassembled WGS sequence"/>
</dbReference>
<evidence type="ECO:0000313" key="4">
    <source>
        <dbReference type="Proteomes" id="UP001054902"/>
    </source>
</evidence>
<dbReference type="InterPro" id="IPR005112">
    <property type="entry name" value="dDENN_dom"/>
</dbReference>
<organism evidence="3 4">
    <name type="scientific">Chaetoceros tenuissimus</name>
    <dbReference type="NCBI Taxonomy" id="426638"/>
    <lineage>
        <taxon>Eukaryota</taxon>
        <taxon>Sar</taxon>
        <taxon>Stramenopiles</taxon>
        <taxon>Ochrophyta</taxon>
        <taxon>Bacillariophyta</taxon>
        <taxon>Coscinodiscophyceae</taxon>
        <taxon>Chaetocerotophycidae</taxon>
        <taxon>Chaetocerotales</taxon>
        <taxon>Chaetocerotaceae</taxon>
        <taxon>Chaetoceros</taxon>
    </lineage>
</organism>
<dbReference type="Pfam" id="PF02141">
    <property type="entry name" value="DENN"/>
    <property type="match status" value="1"/>
</dbReference>
<dbReference type="GO" id="GO:0032483">
    <property type="term" value="P:regulation of Rab protein signal transduction"/>
    <property type="evidence" value="ECO:0007669"/>
    <property type="project" value="TreeGrafter"/>
</dbReference>
<evidence type="ECO:0000259" key="2">
    <source>
        <dbReference type="PROSITE" id="PS50211"/>
    </source>
</evidence>
<dbReference type="InterPro" id="IPR005113">
    <property type="entry name" value="uDENN_dom"/>
</dbReference>
<dbReference type="PROSITE" id="PS50211">
    <property type="entry name" value="DENN"/>
    <property type="match status" value="1"/>
</dbReference>
<dbReference type="PANTHER" id="PTHR12296:SF21">
    <property type="entry name" value="DENN DOMAIN-CONTAINING PROTEIN 3"/>
    <property type="match status" value="1"/>
</dbReference>
<reference evidence="3 4" key="1">
    <citation type="journal article" date="2021" name="Sci. Rep.">
        <title>The genome of the diatom Chaetoceros tenuissimus carries an ancient integrated fragment of an extant virus.</title>
        <authorList>
            <person name="Hongo Y."/>
            <person name="Kimura K."/>
            <person name="Takaki Y."/>
            <person name="Yoshida Y."/>
            <person name="Baba S."/>
            <person name="Kobayashi G."/>
            <person name="Nagasaki K."/>
            <person name="Hano T."/>
            <person name="Tomaru Y."/>
        </authorList>
    </citation>
    <scope>NUCLEOTIDE SEQUENCE [LARGE SCALE GENOMIC DNA]</scope>
    <source>
        <strain evidence="3 4">NIES-3715</strain>
    </source>
</reference>
<dbReference type="AlphaFoldDB" id="A0AAD3H7S9"/>
<proteinExistence type="predicted"/>
<dbReference type="Pfam" id="PF03455">
    <property type="entry name" value="dDENN"/>
    <property type="match status" value="1"/>
</dbReference>
<dbReference type="Gene3D" id="3.40.50.11500">
    <property type="match status" value="1"/>
</dbReference>
<feature type="domain" description="UDENN" evidence="2">
    <location>
        <begin position="269"/>
        <end position="761"/>
    </location>
</feature>
<gene>
    <name evidence="3" type="ORF">CTEN210_10268</name>
</gene>
<dbReference type="SMART" id="SM00801">
    <property type="entry name" value="dDENN"/>
    <property type="match status" value="1"/>
</dbReference>
<accession>A0AAD3H7S9</accession>
<dbReference type="InterPro" id="IPR051696">
    <property type="entry name" value="DENN_Domain_GEFs"/>
</dbReference>
<evidence type="ECO:0000256" key="1">
    <source>
        <dbReference type="SAM" id="MobiDB-lite"/>
    </source>
</evidence>
<dbReference type="InterPro" id="IPR001194">
    <property type="entry name" value="cDENN_dom"/>
</dbReference>
<feature type="region of interest" description="Disordered" evidence="1">
    <location>
        <begin position="36"/>
        <end position="75"/>
    </location>
</feature>
<dbReference type="GO" id="GO:0031410">
    <property type="term" value="C:cytoplasmic vesicle"/>
    <property type="evidence" value="ECO:0007669"/>
    <property type="project" value="TreeGrafter"/>
</dbReference>
<name>A0AAD3H7S9_9STRA</name>
<dbReference type="InterPro" id="IPR037516">
    <property type="entry name" value="Tripartite_DENN"/>
</dbReference>
<sequence>MSQYFRRKGEKESSVNEMVSKRLVDYFLTLTCEVKPRTDDSSDTASEDSAPPPPPTSPSRGSMDANDRRASTRAIHLSLTADGGIIGNSSSMASEQDSAAGLLNEVTPLVTNRKVVTDKTLKGNISVMTPDQKERAIAADFRSVRIPATQVSNGQSSHLSSEESDVEQKSTTNDATDKKQEDQIQLSPGAKTVVTPTKQKKNKPSDEKEDVLTPSRLRAMDSDSDGEETGHSRMESEVSSLYQEAKTDPNLAHHRHNDSENIQLPTFNVLEETEDPLEKRFESHPFISAQYPLEDHADMPLNPMVSHFCFPQTPTLTTEFQMPRIHYFVLTNEKGNKVYGTCLTVYEEYDFDEDSEIGREILDCLREKKVDDINTSLEEQDIEVSLSSIRKTVYAPKVLCILSSWPYLHSFREYLGQLYRLATMTDLMDAPIEKYIMNICEEAPAPPPGVFELQIKILNSTLKFWSPPGNQPIAYVALPFKVLFECLDLNNVIFVWYALTLERKVLLVSSKCSLLTTCAEILCSLLFPMEWSHIYVPILPLFLAPMLDAPVPYLCGITRENLAHAVNDINDETIVVDLDQNLITMGDATPAFPPLPLKRRTKLEKALQTHVGDVFWQARGISKSEVLANDGGDKSSVKLMLTADRVWKEKLSGYDNAFNLAFTPDSETLLNGDNRGDSREGDLKQSAWDAAQEAFLRFYASMLRDYSRFVFIPRKGKKEFKREQFVASQRLDYRYFLQEFTETQSFNCFITKCMFQPKSPDLIFFNQSIAAKKNRSKMTIKKRETAFLLSAKIHRNLRKVEVEQPAPVFTESSNLLDQVFASSPSKKFIYKEWPDTFDTQHFGKPRPIPSAIAAEFARMEDISNSFKIGHSSEMLEDDDFNPTGT</sequence>
<dbReference type="InterPro" id="IPR043153">
    <property type="entry name" value="DENN_C"/>
</dbReference>
<dbReference type="EMBL" id="BLLK01000047">
    <property type="protein sequence ID" value="GFH53792.1"/>
    <property type="molecule type" value="Genomic_DNA"/>
</dbReference>
<evidence type="ECO:0000313" key="3">
    <source>
        <dbReference type="EMBL" id="GFH53792.1"/>
    </source>
</evidence>
<dbReference type="PANTHER" id="PTHR12296">
    <property type="entry name" value="DENN DOMAIN-CONTAINING PROTEIN 4"/>
    <property type="match status" value="1"/>
</dbReference>
<dbReference type="SMART" id="SM00799">
    <property type="entry name" value="DENN"/>
    <property type="match status" value="1"/>
</dbReference>
<feature type="compositionally biased region" description="Polar residues" evidence="1">
    <location>
        <begin position="149"/>
        <end position="159"/>
    </location>
</feature>
<dbReference type="Pfam" id="PF03456">
    <property type="entry name" value="uDENN"/>
    <property type="match status" value="1"/>
</dbReference>